<evidence type="ECO:0000313" key="6">
    <source>
        <dbReference type="EMBL" id="RQH02567.1"/>
    </source>
</evidence>
<feature type="domain" description="IclR-ED" evidence="5">
    <location>
        <begin position="72"/>
        <end position="260"/>
    </location>
</feature>
<dbReference type="SMART" id="SM00346">
    <property type="entry name" value="HTH_ICLR"/>
    <property type="match status" value="1"/>
</dbReference>
<dbReference type="Proteomes" id="UP000281431">
    <property type="component" value="Unassembled WGS sequence"/>
</dbReference>
<dbReference type="OrthoDB" id="14763at2157"/>
<dbReference type="PANTHER" id="PTHR30136:SF35">
    <property type="entry name" value="HTH-TYPE TRANSCRIPTIONAL REGULATOR RV1719"/>
    <property type="match status" value="1"/>
</dbReference>
<dbReference type="GO" id="GO:0003677">
    <property type="term" value="F:DNA binding"/>
    <property type="evidence" value="ECO:0007669"/>
    <property type="project" value="UniProtKB-KW"/>
</dbReference>
<dbReference type="GO" id="GO:0003700">
    <property type="term" value="F:DNA-binding transcription factor activity"/>
    <property type="evidence" value="ECO:0007669"/>
    <property type="project" value="InterPro"/>
</dbReference>
<keyword evidence="2" id="KW-0238">DNA-binding</keyword>
<dbReference type="InterPro" id="IPR011991">
    <property type="entry name" value="ArsR-like_HTH"/>
</dbReference>
<reference evidence="6 7" key="1">
    <citation type="submission" date="2018-10" db="EMBL/GenBank/DDBJ databases">
        <title>Natrarchaeobius chitinivorans gen. nov., sp. nov., and Natrarchaeobius haloalkaliphilus sp. nov., alkaliphilic, chitin-utilizing haloarchaea from hypersaline alkaline lakes.</title>
        <authorList>
            <person name="Sorokin D.Y."/>
            <person name="Elcheninov A.G."/>
            <person name="Kostrikina N.A."/>
            <person name="Bale N.J."/>
            <person name="Sinninghe Damste J.S."/>
            <person name="Khijniak T.V."/>
            <person name="Kublanov I.V."/>
            <person name="Toshchakov S.V."/>
        </authorList>
    </citation>
    <scope>NUCLEOTIDE SEQUENCE [LARGE SCALE GENOMIC DNA]</scope>
    <source>
        <strain evidence="6 7">AArcht7</strain>
    </source>
</reference>
<dbReference type="InterPro" id="IPR036388">
    <property type="entry name" value="WH-like_DNA-bd_sf"/>
</dbReference>
<name>A0A3N6N4A3_NATCH</name>
<dbReference type="InterPro" id="IPR036390">
    <property type="entry name" value="WH_DNA-bd_sf"/>
</dbReference>
<feature type="domain" description="HTH iclR-type" evidence="4">
    <location>
        <begin position="11"/>
        <end position="71"/>
    </location>
</feature>
<keyword evidence="7" id="KW-1185">Reference proteome</keyword>
<dbReference type="InterPro" id="IPR005471">
    <property type="entry name" value="Tscrpt_reg_IclR_N"/>
</dbReference>
<comment type="caution">
    <text evidence="6">The sequence shown here is derived from an EMBL/GenBank/DDBJ whole genome shotgun (WGS) entry which is preliminary data.</text>
</comment>
<dbReference type="InterPro" id="IPR014757">
    <property type="entry name" value="Tscrpt_reg_IclR_C"/>
</dbReference>
<dbReference type="PROSITE" id="PS51077">
    <property type="entry name" value="HTH_ICLR"/>
    <property type="match status" value="1"/>
</dbReference>
<dbReference type="InterPro" id="IPR029016">
    <property type="entry name" value="GAF-like_dom_sf"/>
</dbReference>
<dbReference type="SUPFAM" id="SSF55781">
    <property type="entry name" value="GAF domain-like"/>
    <property type="match status" value="1"/>
</dbReference>
<dbReference type="InterPro" id="IPR001845">
    <property type="entry name" value="HTH_ArsR_DNA-bd_dom"/>
</dbReference>
<evidence type="ECO:0000259" key="4">
    <source>
        <dbReference type="PROSITE" id="PS51077"/>
    </source>
</evidence>
<evidence type="ECO:0000256" key="3">
    <source>
        <dbReference type="ARBA" id="ARBA00023163"/>
    </source>
</evidence>
<gene>
    <name evidence="6" type="ORF">EA472_04515</name>
</gene>
<dbReference type="SMART" id="SM00418">
    <property type="entry name" value="HTH_ARSR"/>
    <property type="match status" value="1"/>
</dbReference>
<evidence type="ECO:0000259" key="5">
    <source>
        <dbReference type="PROSITE" id="PS51078"/>
    </source>
</evidence>
<dbReference type="CDD" id="cd00090">
    <property type="entry name" value="HTH_ARSR"/>
    <property type="match status" value="1"/>
</dbReference>
<evidence type="ECO:0000256" key="1">
    <source>
        <dbReference type="ARBA" id="ARBA00023015"/>
    </source>
</evidence>
<dbReference type="EMBL" id="REFZ01000002">
    <property type="protein sequence ID" value="RQH02567.1"/>
    <property type="molecule type" value="Genomic_DNA"/>
</dbReference>
<dbReference type="SUPFAM" id="SSF46785">
    <property type="entry name" value="Winged helix' DNA-binding domain"/>
    <property type="match status" value="1"/>
</dbReference>
<keyword evidence="1" id="KW-0805">Transcription regulation</keyword>
<proteinExistence type="predicted"/>
<organism evidence="6 7">
    <name type="scientific">Natrarchaeobius chitinivorans</name>
    <dbReference type="NCBI Taxonomy" id="1679083"/>
    <lineage>
        <taxon>Archaea</taxon>
        <taxon>Methanobacteriati</taxon>
        <taxon>Methanobacteriota</taxon>
        <taxon>Stenosarchaea group</taxon>
        <taxon>Halobacteria</taxon>
        <taxon>Halobacteriales</taxon>
        <taxon>Natrialbaceae</taxon>
        <taxon>Natrarchaeobius</taxon>
    </lineage>
</organism>
<dbReference type="PANTHER" id="PTHR30136">
    <property type="entry name" value="HELIX-TURN-HELIX TRANSCRIPTIONAL REGULATOR, ICLR FAMILY"/>
    <property type="match status" value="1"/>
</dbReference>
<dbReference type="GO" id="GO:0045892">
    <property type="term" value="P:negative regulation of DNA-templated transcription"/>
    <property type="evidence" value="ECO:0007669"/>
    <property type="project" value="TreeGrafter"/>
</dbReference>
<keyword evidence="3" id="KW-0804">Transcription</keyword>
<dbReference type="Pfam" id="PF01614">
    <property type="entry name" value="IclR_C"/>
    <property type="match status" value="1"/>
</dbReference>
<evidence type="ECO:0000256" key="2">
    <source>
        <dbReference type="ARBA" id="ARBA00023125"/>
    </source>
</evidence>
<dbReference type="InterPro" id="IPR050707">
    <property type="entry name" value="HTH_MetabolicPath_Reg"/>
</dbReference>
<dbReference type="AlphaFoldDB" id="A0A3N6N4A3"/>
<sequence>MENASDAGRQIQSVARSIEILLLLRKHDGATITDLASEVDLTPGTVHTHLSTLRECGLVVREPKGQYSLSLEFITMGEHVRNGSALFKAGREIVDKLSMMSGETVHLITENNGAEVILWEAFGQNAVGTEFYIYNRERPNRHLHYSASGKAMLAYLDPNRVDEIVDEQGLIRQTPQTITDRQELDRQLQTIRDRGFALNDEEGVSGIRAVGAPIFDPNGDVIGAISLSAPAAKMSDDLFRETVPDIIIQSANLIEVNLQGVLIE</sequence>
<evidence type="ECO:0000313" key="7">
    <source>
        <dbReference type="Proteomes" id="UP000281431"/>
    </source>
</evidence>
<dbReference type="Gene3D" id="3.30.450.40">
    <property type="match status" value="1"/>
</dbReference>
<protein>
    <submittedName>
        <fullName evidence="6">IclR family transcriptional regulator</fullName>
    </submittedName>
</protein>
<dbReference type="PROSITE" id="PS51078">
    <property type="entry name" value="ICLR_ED"/>
    <property type="match status" value="1"/>
</dbReference>
<accession>A0A3N6N4A3</accession>
<dbReference type="Gene3D" id="1.10.10.10">
    <property type="entry name" value="Winged helix-like DNA-binding domain superfamily/Winged helix DNA-binding domain"/>
    <property type="match status" value="1"/>
</dbReference>
<dbReference type="Pfam" id="PF09339">
    <property type="entry name" value="HTH_IclR"/>
    <property type="match status" value="1"/>
</dbReference>